<evidence type="ECO:0000256" key="2">
    <source>
        <dbReference type="ARBA" id="ARBA00009437"/>
    </source>
</evidence>
<dbReference type="PANTHER" id="PTHR30346:SF0">
    <property type="entry name" value="HCA OPERON TRANSCRIPTIONAL ACTIVATOR HCAR"/>
    <property type="match status" value="1"/>
</dbReference>
<dbReference type="EMBL" id="CP089391">
    <property type="protein sequence ID" value="WBL82763.1"/>
    <property type="molecule type" value="Genomic_DNA"/>
</dbReference>
<dbReference type="CDD" id="cd08414">
    <property type="entry name" value="PBP2_LTTR_aromatics_like"/>
    <property type="match status" value="1"/>
</dbReference>
<dbReference type="PROSITE" id="PS50931">
    <property type="entry name" value="HTH_LYSR"/>
    <property type="match status" value="1"/>
</dbReference>
<evidence type="ECO:0000256" key="3">
    <source>
        <dbReference type="ARBA" id="ARBA00023015"/>
    </source>
</evidence>
<dbReference type="Gene3D" id="3.40.190.10">
    <property type="entry name" value="Periplasmic binding protein-like II"/>
    <property type="match status" value="2"/>
</dbReference>
<evidence type="ECO:0000313" key="7">
    <source>
        <dbReference type="EMBL" id="WBL82763.1"/>
    </source>
</evidence>
<name>A0ABY7MWF5_9BRAD</name>
<dbReference type="SUPFAM" id="SSF53850">
    <property type="entry name" value="Periplasmic binding protein-like II"/>
    <property type="match status" value="1"/>
</dbReference>
<reference evidence="7" key="1">
    <citation type="submission" date="2021-12" db="EMBL/GenBank/DDBJ databases">
        <title>Bradyrhizobium xenonodulans sp. nov.</title>
        <authorList>
            <person name="Claassens R."/>
            <person name="Venter S.N."/>
            <person name="Beukes C.W."/>
            <person name="Stepkowski T."/>
            <person name="Steenkamp E.T."/>
        </authorList>
    </citation>
    <scope>NUCLEOTIDE SEQUENCE</scope>
    <source>
        <strain evidence="7">14AB</strain>
    </source>
</reference>
<keyword evidence="5" id="KW-0804">Transcription</keyword>
<comment type="function">
    <text evidence="1">NodD regulates the expression of the nodABCFE genes which encode other nodulation proteins. NodD is also a negative regulator of its own expression. Binds flavonoids as inducers.</text>
</comment>
<proteinExistence type="inferred from homology"/>
<keyword evidence="4" id="KW-0238">DNA-binding</keyword>
<accession>A0ABY7MWF5</accession>
<evidence type="ECO:0000256" key="5">
    <source>
        <dbReference type="ARBA" id="ARBA00023163"/>
    </source>
</evidence>
<evidence type="ECO:0000256" key="1">
    <source>
        <dbReference type="ARBA" id="ARBA00003502"/>
    </source>
</evidence>
<dbReference type="InterPro" id="IPR005119">
    <property type="entry name" value="LysR_subst-bd"/>
</dbReference>
<dbReference type="SUPFAM" id="SSF46785">
    <property type="entry name" value="Winged helix' DNA-binding domain"/>
    <property type="match status" value="1"/>
</dbReference>
<feature type="domain" description="HTH lysR-type" evidence="6">
    <location>
        <begin position="10"/>
        <end position="67"/>
    </location>
</feature>
<dbReference type="InterPro" id="IPR036390">
    <property type="entry name" value="WH_DNA-bd_sf"/>
</dbReference>
<gene>
    <name evidence="7" type="ORF">I3J27_34505</name>
</gene>
<keyword evidence="3" id="KW-0805">Transcription regulation</keyword>
<dbReference type="PANTHER" id="PTHR30346">
    <property type="entry name" value="TRANSCRIPTIONAL DUAL REGULATOR HCAR-RELATED"/>
    <property type="match status" value="1"/>
</dbReference>
<evidence type="ECO:0000256" key="4">
    <source>
        <dbReference type="ARBA" id="ARBA00023125"/>
    </source>
</evidence>
<comment type="similarity">
    <text evidence="2">Belongs to the LysR transcriptional regulatory family.</text>
</comment>
<evidence type="ECO:0000313" key="8">
    <source>
        <dbReference type="Proteomes" id="UP001179614"/>
    </source>
</evidence>
<dbReference type="InterPro" id="IPR036388">
    <property type="entry name" value="WH-like_DNA-bd_sf"/>
</dbReference>
<protein>
    <submittedName>
        <fullName evidence="7">LysR family transcriptional regulator</fullName>
    </submittedName>
</protein>
<evidence type="ECO:0000259" key="6">
    <source>
        <dbReference type="PROSITE" id="PS50931"/>
    </source>
</evidence>
<dbReference type="Pfam" id="PF00126">
    <property type="entry name" value="HTH_1"/>
    <property type="match status" value="1"/>
</dbReference>
<dbReference type="Proteomes" id="UP001179614">
    <property type="component" value="Chromosome"/>
</dbReference>
<dbReference type="Gene3D" id="1.10.10.10">
    <property type="entry name" value="Winged helix-like DNA-binding domain superfamily/Winged helix DNA-binding domain"/>
    <property type="match status" value="1"/>
</dbReference>
<dbReference type="Pfam" id="PF03466">
    <property type="entry name" value="LysR_substrate"/>
    <property type="match status" value="1"/>
</dbReference>
<dbReference type="InterPro" id="IPR000847">
    <property type="entry name" value="LysR_HTH_N"/>
</dbReference>
<keyword evidence="8" id="KW-1185">Reference proteome</keyword>
<organism evidence="7 8">
    <name type="scientific">Bradyrhizobium xenonodulans</name>
    <dbReference type="NCBI Taxonomy" id="2736875"/>
    <lineage>
        <taxon>Bacteria</taxon>
        <taxon>Pseudomonadati</taxon>
        <taxon>Pseudomonadota</taxon>
        <taxon>Alphaproteobacteria</taxon>
        <taxon>Hyphomicrobiales</taxon>
        <taxon>Nitrobacteraceae</taxon>
        <taxon>Bradyrhizobium</taxon>
    </lineage>
</organism>
<sequence>MSRPVQSTNISLHHLRSAVAAADCGSFRQAAESLAVQHSVLSRSISQFEHLVGVALFDRSTGGVAPTPAGRTILQMSRMILEQVDTLVATGRSSGRGEAGHLSVGFCTSISAGNLRATLAEFRKRTPMVALTTAEQSRTRLMDSVRSGTTDVAVVPGGRTLSGQKSLPVWSERILIVLPKDHPLLSRNAIHWTDLHNETVLLSQRDPGSDLKELLVSKLVANERRPKIERHDVSRGIIKSLVSLGLGISLVLEADVGANFTGVVYREIQDGSGPSRMGFNAYWRKDNENPALTRFLDLLAERYPSPPSTAEG</sequence>